<dbReference type="AlphaFoldDB" id="A0A9Q0QWB1"/>
<dbReference type="FunFam" id="1.10.510.10:FF:000657">
    <property type="entry name" value="Putative inactive leucine-rich repeat receptor-like protein kinase"/>
    <property type="match status" value="1"/>
</dbReference>
<protein>
    <recommendedName>
        <fullName evidence="10">Protein kinase domain-containing protein</fullName>
    </recommendedName>
</protein>
<dbReference type="Proteomes" id="UP001141806">
    <property type="component" value="Unassembled WGS sequence"/>
</dbReference>
<gene>
    <name evidence="11" type="ORF">NE237_007659</name>
</gene>
<evidence type="ECO:0000256" key="5">
    <source>
        <dbReference type="ARBA" id="ARBA00022989"/>
    </source>
</evidence>
<dbReference type="PANTHER" id="PTHR48056">
    <property type="entry name" value="LRR RECEPTOR-LIKE SERINE/THREONINE-PROTEIN KINASE-RELATED"/>
    <property type="match status" value="1"/>
</dbReference>
<keyword evidence="7" id="KW-0325">Glycoprotein</keyword>
<dbReference type="GO" id="GO:0004672">
    <property type="term" value="F:protein kinase activity"/>
    <property type="evidence" value="ECO:0007669"/>
    <property type="project" value="InterPro"/>
</dbReference>
<proteinExistence type="predicted"/>
<feature type="signal peptide" evidence="9">
    <location>
        <begin position="1"/>
        <end position="20"/>
    </location>
</feature>
<feature type="chain" id="PRO_5040448741" description="Protein kinase domain-containing protein" evidence="9">
    <location>
        <begin position="21"/>
        <end position="760"/>
    </location>
</feature>
<keyword evidence="12" id="KW-1185">Reference proteome</keyword>
<dbReference type="InterPro" id="IPR000719">
    <property type="entry name" value="Prot_kinase_dom"/>
</dbReference>
<evidence type="ECO:0000256" key="3">
    <source>
        <dbReference type="ARBA" id="ARBA00022692"/>
    </source>
</evidence>
<feature type="domain" description="Protein kinase" evidence="10">
    <location>
        <begin position="416"/>
        <end position="703"/>
    </location>
</feature>
<name>A0A9Q0QWB1_9MAGN</name>
<keyword evidence="9" id="KW-0732">Signal</keyword>
<accession>A0A9Q0QWB1</accession>
<dbReference type="SUPFAM" id="SSF56112">
    <property type="entry name" value="Protein kinase-like (PK-like)"/>
    <property type="match status" value="1"/>
</dbReference>
<evidence type="ECO:0000256" key="8">
    <source>
        <dbReference type="SAM" id="Phobius"/>
    </source>
</evidence>
<keyword evidence="4" id="KW-0677">Repeat</keyword>
<keyword evidence="5 8" id="KW-1133">Transmembrane helix</keyword>
<keyword evidence="6 8" id="KW-0472">Membrane</keyword>
<dbReference type="Gene3D" id="1.10.510.10">
    <property type="entry name" value="Transferase(Phosphotransferase) domain 1"/>
    <property type="match status" value="1"/>
</dbReference>
<evidence type="ECO:0000313" key="12">
    <source>
        <dbReference type="Proteomes" id="UP001141806"/>
    </source>
</evidence>
<reference evidence="11" key="1">
    <citation type="journal article" date="2023" name="Plant J.">
        <title>The genome of the king protea, Protea cynaroides.</title>
        <authorList>
            <person name="Chang J."/>
            <person name="Duong T.A."/>
            <person name="Schoeman C."/>
            <person name="Ma X."/>
            <person name="Roodt D."/>
            <person name="Barker N."/>
            <person name="Li Z."/>
            <person name="Van de Peer Y."/>
            <person name="Mizrachi E."/>
        </authorList>
    </citation>
    <scope>NUCLEOTIDE SEQUENCE</scope>
    <source>
        <tissue evidence="11">Young leaves</tissue>
    </source>
</reference>
<dbReference type="InterPro" id="IPR032675">
    <property type="entry name" value="LRR_dom_sf"/>
</dbReference>
<keyword evidence="2" id="KW-0433">Leucine-rich repeat</keyword>
<evidence type="ECO:0000256" key="7">
    <source>
        <dbReference type="ARBA" id="ARBA00023180"/>
    </source>
</evidence>
<dbReference type="GO" id="GO:0005524">
    <property type="term" value="F:ATP binding"/>
    <property type="evidence" value="ECO:0007669"/>
    <property type="project" value="InterPro"/>
</dbReference>
<evidence type="ECO:0000259" key="10">
    <source>
        <dbReference type="PROSITE" id="PS50011"/>
    </source>
</evidence>
<dbReference type="OrthoDB" id="676979at2759"/>
<dbReference type="InterPro" id="IPR001245">
    <property type="entry name" value="Ser-Thr/Tyr_kinase_cat_dom"/>
</dbReference>
<dbReference type="Gene3D" id="3.80.10.10">
    <property type="entry name" value="Ribonuclease Inhibitor"/>
    <property type="match status" value="2"/>
</dbReference>
<comment type="subcellular location">
    <subcellularLocation>
        <location evidence="1">Membrane</location>
    </subcellularLocation>
</comment>
<dbReference type="Pfam" id="PF00560">
    <property type="entry name" value="LRR_1"/>
    <property type="match status" value="2"/>
</dbReference>
<evidence type="ECO:0000256" key="4">
    <source>
        <dbReference type="ARBA" id="ARBA00022737"/>
    </source>
</evidence>
<comment type="caution">
    <text evidence="11">The sequence shown here is derived from an EMBL/GenBank/DDBJ whole genome shotgun (WGS) entry which is preliminary data.</text>
</comment>
<evidence type="ECO:0000256" key="9">
    <source>
        <dbReference type="SAM" id="SignalP"/>
    </source>
</evidence>
<dbReference type="InterPro" id="IPR001611">
    <property type="entry name" value="Leu-rich_rpt"/>
</dbReference>
<dbReference type="InterPro" id="IPR011009">
    <property type="entry name" value="Kinase-like_dom_sf"/>
</dbReference>
<dbReference type="Pfam" id="PF07714">
    <property type="entry name" value="PK_Tyr_Ser-Thr"/>
    <property type="match status" value="1"/>
</dbReference>
<dbReference type="GO" id="GO:0016020">
    <property type="term" value="C:membrane"/>
    <property type="evidence" value="ECO:0007669"/>
    <property type="project" value="UniProtKB-SubCell"/>
</dbReference>
<dbReference type="InterPro" id="IPR050647">
    <property type="entry name" value="Plant_LRR-RLKs"/>
</dbReference>
<organism evidence="11 12">
    <name type="scientific">Protea cynaroides</name>
    <dbReference type="NCBI Taxonomy" id="273540"/>
    <lineage>
        <taxon>Eukaryota</taxon>
        <taxon>Viridiplantae</taxon>
        <taxon>Streptophyta</taxon>
        <taxon>Embryophyta</taxon>
        <taxon>Tracheophyta</taxon>
        <taxon>Spermatophyta</taxon>
        <taxon>Magnoliopsida</taxon>
        <taxon>Proteales</taxon>
        <taxon>Proteaceae</taxon>
        <taxon>Protea</taxon>
    </lineage>
</organism>
<dbReference type="GO" id="GO:0033612">
    <property type="term" value="F:receptor serine/threonine kinase binding"/>
    <property type="evidence" value="ECO:0007669"/>
    <property type="project" value="TreeGrafter"/>
</dbReference>
<dbReference type="SUPFAM" id="SSF52058">
    <property type="entry name" value="L domain-like"/>
    <property type="match status" value="1"/>
</dbReference>
<evidence type="ECO:0000256" key="2">
    <source>
        <dbReference type="ARBA" id="ARBA00022614"/>
    </source>
</evidence>
<dbReference type="EMBL" id="JAMYWD010000004">
    <property type="protein sequence ID" value="KAJ4974485.1"/>
    <property type="molecule type" value="Genomic_DNA"/>
</dbReference>
<dbReference type="PROSITE" id="PS50011">
    <property type="entry name" value="PROTEIN_KINASE_DOM"/>
    <property type="match status" value="1"/>
</dbReference>
<feature type="transmembrane region" description="Helical" evidence="8">
    <location>
        <begin position="427"/>
        <end position="451"/>
    </location>
</feature>
<sequence length="760" mass="85138">MRTSSVLSCTPAALLAVTLGEFWNPTLKPCEVTVNRIPIFRRLSSSNPTFAALLSNVRYSIWSCLLRRRSLRQLIDFFVDDLHLKPSDVAILTEFGKENNSNVLASNSNKQIEKRCVIKCESNLLRYYSRHTKLLPLLYNNLNSVVELLLLLFFSNGIFMSSASTESFIIFLRHHYLSIAILSSPSSVAAKKTLGIPKIDGSLGQVQSRTLLFTCVSKANNFIRRQQLCHSAKNSSRNLVKVNQLKSSYLGVYEDLGSSTIHRLYALELLDLSSNFLFGSIPPKITTMKRLQTIKTLTVLALSQNQISGKLRDMDSLTNPHVLDLRENQLDSELPLLPEGLITVLLSKNSFSGEIPQQFDKLVQLQHLDLSFNFLQGGLPSCLSSAPDNRVVKFGGNCLSIDPKHQHQERYCKRIYKKNRQPGSKDIGVLTAVIGGVVIAMILLAYGFLVLCRRYSQRGTSEKHLLALSENSAAGFSSEIFANASFISEAAKLATQGLPACRLFSLQELKEVINNFDQSAFIGEGSMGKGLKWLERVAVLIGVAKAVHFLHNGMIPGFFNNQLKTNNILLDEHRIAKLKDYGLSMITEETEKIQAKGEGRKWQITDLQDDVYSFGFILLEALVGPLVYGRGKAFLHNELASFGNQEGLRRIVDRIVLTTCSQESLSIVISIANNCISSESMSRPSFEDVLWNLQYATQLHGCIRSKPDKRKPSTHERKLLFVFLNLASLATDFRKQWQLLQTLMESRQTGQKLKLRINLA</sequence>
<keyword evidence="3 8" id="KW-0812">Transmembrane</keyword>
<dbReference type="PANTHER" id="PTHR48056:SF61">
    <property type="entry name" value="PROTEIN KINASE DOMAIN-CONTAINING PROTEIN"/>
    <property type="match status" value="1"/>
</dbReference>
<evidence type="ECO:0000313" key="11">
    <source>
        <dbReference type="EMBL" id="KAJ4974485.1"/>
    </source>
</evidence>
<evidence type="ECO:0000256" key="1">
    <source>
        <dbReference type="ARBA" id="ARBA00004370"/>
    </source>
</evidence>
<evidence type="ECO:0000256" key="6">
    <source>
        <dbReference type="ARBA" id="ARBA00023136"/>
    </source>
</evidence>